<dbReference type="EMBL" id="AKIJ01000002">
    <property type="protein sequence ID" value="KFG26881.1"/>
    <property type="molecule type" value="Genomic_DNA"/>
</dbReference>
<feature type="region of interest" description="Disordered" evidence="1">
    <location>
        <begin position="1"/>
        <end position="64"/>
    </location>
</feature>
<dbReference type="Proteomes" id="UP000005622">
    <property type="component" value="Unassembled WGS sequence"/>
</dbReference>
<keyword evidence="4" id="KW-1185">Reference proteome</keyword>
<dbReference type="EMBL" id="JH604633">
    <property type="protein sequence ID" value="EHY66405.1"/>
    <property type="molecule type" value="Genomic_DNA"/>
</dbReference>
<gene>
    <name evidence="2" type="ORF">NERG_00045</name>
    <name evidence="3" type="ORF">NESG_01037</name>
</gene>
<evidence type="ECO:0000313" key="2">
    <source>
        <dbReference type="EMBL" id="EHY66405.1"/>
    </source>
</evidence>
<proteinExistence type="predicted"/>
<reference evidence="2" key="1">
    <citation type="submission" date="2011-03" db="EMBL/GenBank/DDBJ databases">
        <title>The Genome Sequence of Nematocida sp1 strain ERTm2.</title>
        <authorList>
            <consortium name="The Broad Institute Genome Sequencing Platform"/>
            <consortium name="The Broad Institute Genome Sequencing Center for Infectious Disease"/>
            <person name="Cuomo C."/>
            <person name="Troemel E."/>
            <person name="Young S.K."/>
            <person name="Zeng Q."/>
            <person name="Gargeya S."/>
            <person name="Fitzgerald M."/>
            <person name="Haas B."/>
            <person name="Abouelleil A."/>
            <person name="Alvarado L."/>
            <person name="Arachchi H.M."/>
            <person name="Berlin A."/>
            <person name="Brown A."/>
            <person name="Chapman S.B."/>
            <person name="Chen Z."/>
            <person name="Dunbar C."/>
            <person name="Freedman E."/>
            <person name="Gearin G."/>
            <person name="Gellesch M."/>
            <person name="Goldberg J."/>
            <person name="Griggs A."/>
            <person name="Gujja S."/>
            <person name="Heilman E.R."/>
            <person name="Heiman D."/>
            <person name="Howarth C."/>
            <person name="Larson L."/>
            <person name="Lui A."/>
            <person name="MacDonald P.J.P."/>
            <person name="Mehta T."/>
            <person name="Montmayeur A."/>
            <person name="Murphy C."/>
            <person name="Neiman D."/>
            <person name="Pearson M."/>
            <person name="Priest M."/>
            <person name="Roberts A."/>
            <person name="Saif S."/>
            <person name="Shea T."/>
            <person name="Shenoy N."/>
            <person name="Sisk P."/>
            <person name="Stolte C."/>
            <person name="Sykes S."/>
            <person name="White J."/>
            <person name="Yandava C."/>
            <person name="Wortman J."/>
            <person name="Nusbaum C."/>
            <person name="Birren B."/>
        </authorList>
    </citation>
    <scope>NUCLEOTIDE SEQUENCE</scope>
    <source>
        <strain evidence="2">ERTm2</strain>
    </source>
</reference>
<reference evidence="3" key="2">
    <citation type="submission" date="2012-10" db="EMBL/GenBank/DDBJ databases">
        <authorList>
            <consortium name="The Broad Institute Genome Sequencing Platform"/>
            <consortium name="The Broad Institute Genome Sequencing Center for Infectious Disease"/>
            <person name="Cuomo C."/>
            <person name="Troemel E."/>
            <person name="Walker B."/>
            <person name="Young S.K."/>
            <person name="Zeng Q."/>
            <person name="Gargeya S."/>
            <person name="Fitzgerald M."/>
            <person name="Haas B."/>
            <person name="Abouelleil A."/>
            <person name="Alvarado L."/>
            <person name="Arachchi H.M."/>
            <person name="Berlin A.M."/>
            <person name="Chapman S.B."/>
            <person name="Goldberg J."/>
            <person name="Griggs A."/>
            <person name="Gujja S."/>
            <person name="Hansen M."/>
            <person name="Howarth C."/>
            <person name="Imamovic A."/>
            <person name="Larimer J."/>
            <person name="McCowan C."/>
            <person name="Murphy C."/>
            <person name="Neiman D."/>
            <person name="Pearson M."/>
            <person name="Priest M."/>
            <person name="Roberts A."/>
            <person name="Saif S."/>
            <person name="Shea T."/>
            <person name="Sisk P."/>
            <person name="Sykes S."/>
            <person name="Wortman J."/>
            <person name="Nusbaum C."/>
            <person name="Birren B."/>
        </authorList>
    </citation>
    <scope>NUCLEOTIDE SEQUENCE</scope>
    <source>
        <strain evidence="3">ERTm6</strain>
    </source>
</reference>
<accession>A0A086J413</accession>
<dbReference type="Proteomes" id="UP000054524">
    <property type="component" value="Unassembled WGS sequence"/>
</dbReference>
<reference evidence="3 4" key="3">
    <citation type="journal article" date="2014" name="Genome Announc.">
        <title>Genome Sequence of the Microsporidian Species Nematocida sp1 Strain ERTm6 (ATCC PRA-372).</title>
        <authorList>
            <person name="Bakowski M.A."/>
            <person name="Priest M."/>
            <person name="Young S."/>
            <person name="Cuomo C.A."/>
            <person name="Troemel E.R."/>
        </authorList>
    </citation>
    <scope>NUCLEOTIDE SEQUENCE [LARGE SCALE GENOMIC DNA]</scope>
    <source>
        <strain evidence="3 4">ERTm6</strain>
    </source>
</reference>
<dbReference type="HOGENOM" id="CLU_2923156_0_0_1"/>
<accession>H8Z8X4</accession>
<evidence type="ECO:0000313" key="4">
    <source>
        <dbReference type="Proteomes" id="UP000054524"/>
    </source>
</evidence>
<protein>
    <submittedName>
        <fullName evidence="2">Uncharacterized protein</fullName>
    </submittedName>
</protein>
<feature type="compositionally biased region" description="Basic residues" evidence="1">
    <location>
        <begin position="43"/>
        <end position="56"/>
    </location>
</feature>
<dbReference type="AlphaFoldDB" id="H8Z8X4"/>
<organism evidence="2">
    <name type="scientific">Nematocida ausubeli (strain ATCC PRA-371 / ERTm2)</name>
    <name type="common">Nematode killer fungus</name>
    <dbReference type="NCBI Taxonomy" id="1913371"/>
    <lineage>
        <taxon>Eukaryota</taxon>
        <taxon>Fungi</taxon>
        <taxon>Fungi incertae sedis</taxon>
        <taxon>Microsporidia</taxon>
        <taxon>Nematocida</taxon>
    </lineage>
</organism>
<name>H8Z8X4_NEMA1</name>
<evidence type="ECO:0000313" key="3">
    <source>
        <dbReference type="EMBL" id="KFG26881.1"/>
    </source>
</evidence>
<dbReference type="OrthoDB" id="2192441at2759"/>
<sequence length="64" mass="7133">MKSNKGAATKKEIFAGPSFNDMPDMETLPIPTIPDGFTVKMQKEKKPKAKKQKAKAKKAEQKNK</sequence>
<evidence type="ECO:0000256" key="1">
    <source>
        <dbReference type="SAM" id="MobiDB-lite"/>
    </source>
</evidence>